<accession>A0A972FA86</accession>
<reference evidence="15" key="1">
    <citation type="submission" date="2019-12" db="EMBL/GenBank/DDBJ databases">
        <title>Comparative genomics gives insights into the taxonomy of the Azoarcus-Aromatoleum group and reveals separate origins of nif in the plant-associated Azoarcus and non-plant-associated Aromatoleum sub-groups.</title>
        <authorList>
            <person name="Lafos M."/>
            <person name="Maluk M."/>
            <person name="Batista M."/>
            <person name="Junghare M."/>
            <person name="Carmona M."/>
            <person name="Faoro H."/>
            <person name="Cruz L.M."/>
            <person name="Battistoni F."/>
            <person name="De Souza E."/>
            <person name="Pedrosa F."/>
            <person name="Chen W.-M."/>
            <person name="Poole P.S."/>
            <person name="Dixon R.A."/>
            <person name="James E.K."/>
        </authorList>
    </citation>
    <scope>NUCLEOTIDE SEQUENCE</scope>
    <source>
        <strain evidence="15">NSC3</strain>
    </source>
</reference>
<keyword evidence="10" id="KW-0408">Iron</keyword>
<keyword evidence="11" id="KW-0411">Iron-sulfur</keyword>
<dbReference type="GO" id="GO:0016020">
    <property type="term" value="C:membrane"/>
    <property type="evidence" value="ECO:0007669"/>
    <property type="project" value="UniProtKB-SubCell"/>
</dbReference>
<evidence type="ECO:0000256" key="2">
    <source>
        <dbReference type="ARBA" id="ARBA00004141"/>
    </source>
</evidence>
<evidence type="ECO:0000256" key="6">
    <source>
        <dbReference type="ARBA" id="ARBA00022723"/>
    </source>
</evidence>
<keyword evidence="5" id="KW-0001">2Fe-2S</keyword>
<dbReference type="InterPro" id="IPR013130">
    <property type="entry name" value="Fe3_Rdtase_TM_dom"/>
</dbReference>
<comment type="subcellular location">
    <subcellularLocation>
        <location evidence="2">Membrane</location>
        <topology evidence="2">Multi-pass membrane protein</topology>
    </subcellularLocation>
</comment>
<evidence type="ECO:0000256" key="8">
    <source>
        <dbReference type="ARBA" id="ARBA00022989"/>
    </source>
</evidence>
<dbReference type="PROSITE" id="PS51384">
    <property type="entry name" value="FAD_FR"/>
    <property type="match status" value="1"/>
</dbReference>
<dbReference type="SFLD" id="SFLDS00052">
    <property type="entry name" value="Ferric_Reductase_Domain"/>
    <property type="match status" value="1"/>
</dbReference>
<dbReference type="SFLD" id="SFLDG01168">
    <property type="entry name" value="Ferric_reductase_subgroup_(FRE"/>
    <property type="match status" value="1"/>
</dbReference>
<feature type="transmembrane region" description="Helical" evidence="13">
    <location>
        <begin position="187"/>
        <end position="205"/>
    </location>
</feature>
<sequence length="438" mass="48339">MTLLAGIIGLLLLAWGWDITTTGTGAGTLPWVVREQGLYLSGLLSIATMSLAMVLATRPVALERPLGGMDRIYRVHKWSGILAGIFALAHWLIEMSDDLIKSLAGRAGRPPKVEFHGLLDTLRDAGEELGEFAIYVLLAMLVLTLVRRFPYKFWRLLHRIMPALYLLLAFHAAVLTPLEYWSQPVGWLLAVLLAGGSVAAVLSLTGRIGRERLSHGTITAVSSPTPDITEVTCLLDKQWHGHRAGQFAFVCFDRLEGAHPFTIASADRGDRTVTFQIKALGDYTRGLARHIAPGQSVRVEGPYGRFELQRCDPRSEQIWIAGGIGITPFLAWLDALRADPASAPAADLHYCTRDAARDPFVGRLEALCAEIPGITLHVHDSSRNEALSAGRLATLHRGARQAEVWFCGPRGFAEQLRHGLQRTWPGRLRFHQEAFEMR</sequence>
<dbReference type="InterPro" id="IPR013112">
    <property type="entry name" value="FAD-bd_8"/>
</dbReference>
<evidence type="ECO:0000313" key="16">
    <source>
        <dbReference type="Proteomes" id="UP000599523"/>
    </source>
</evidence>
<dbReference type="SUPFAM" id="SSF63380">
    <property type="entry name" value="Riboflavin synthase domain-like"/>
    <property type="match status" value="1"/>
</dbReference>
<proteinExistence type="predicted"/>
<dbReference type="CDD" id="cd06198">
    <property type="entry name" value="FNR_like_3"/>
    <property type="match status" value="1"/>
</dbReference>
<dbReference type="Proteomes" id="UP000599523">
    <property type="component" value="Unassembled WGS sequence"/>
</dbReference>
<dbReference type="Pfam" id="PF08022">
    <property type="entry name" value="FAD_binding_8"/>
    <property type="match status" value="1"/>
</dbReference>
<evidence type="ECO:0000313" key="15">
    <source>
        <dbReference type="EMBL" id="NMG01488.1"/>
    </source>
</evidence>
<protein>
    <submittedName>
        <fullName evidence="15">Ferric reductase</fullName>
    </submittedName>
</protein>
<keyword evidence="6" id="KW-0479">Metal-binding</keyword>
<feature type="transmembrane region" description="Helical" evidence="13">
    <location>
        <begin position="36"/>
        <end position="55"/>
    </location>
</feature>
<dbReference type="InterPro" id="IPR039261">
    <property type="entry name" value="FNR_nucleotide-bd"/>
</dbReference>
<evidence type="ECO:0000256" key="7">
    <source>
        <dbReference type="ARBA" id="ARBA00022827"/>
    </source>
</evidence>
<dbReference type="SUPFAM" id="SSF52343">
    <property type="entry name" value="Ferredoxin reductase-like, C-terminal NADP-linked domain"/>
    <property type="match status" value="1"/>
</dbReference>
<dbReference type="Gene3D" id="3.40.50.80">
    <property type="entry name" value="Nucleotide-binding domain of ferredoxin-NADP reductase (FNR) module"/>
    <property type="match status" value="1"/>
</dbReference>
<dbReference type="PANTHER" id="PTHR47354">
    <property type="entry name" value="NADH OXIDOREDUCTASE HCR"/>
    <property type="match status" value="1"/>
</dbReference>
<dbReference type="GO" id="GO:0046872">
    <property type="term" value="F:metal ion binding"/>
    <property type="evidence" value="ECO:0007669"/>
    <property type="project" value="UniProtKB-KW"/>
</dbReference>
<feature type="transmembrane region" description="Helical" evidence="13">
    <location>
        <begin position="132"/>
        <end position="151"/>
    </location>
</feature>
<dbReference type="InterPro" id="IPR017938">
    <property type="entry name" value="Riboflavin_synthase-like_b-brl"/>
</dbReference>
<dbReference type="Pfam" id="PF01794">
    <property type="entry name" value="Ferric_reduct"/>
    <property type="match status" value="1"/>
</dbReference>
<feature type="transmembrane region" description="Helical" evidence="13">
    <location>
        <begin position="75"/>
        <end position="93"/>
    </location>
</feature>
<evidence type="ECO:0000256" key="11">
    <source>
        <dbReference type="ARBA" id="ARBA00023014"/>
    </source>
</evidence>
<dbReference type="AlphaFoldDB" id="A0A972FA86"/>
<organism evidence="15 16">
    <name type="scientific">Azoarcus taiwanensis</name>
    <dbReference type="NCBI Taxonomy" id="666964"/>
    <lineage>
        <taxon>Bacteria</taxon>
        <taxon>Pseudomonadati</taxon>
        <taxon>Pseudomonadota</taxon>
        <taxon>Betaproteobacteria</taxon>
        <taxon>Rhodocyclales</taxon>
        <taxon>Zoogloeaceae</taxon>
        <taxon>Azoarcus</taxon>
    </lineage>
</organism>
<dbReference type="RefSeq" id="WP_168986283.1">
    <property type="nucleotide sequence ID" value="NZ_CAWPHM010000222.1"/>
</dbReference>
<dbReference type="GO" id="GO:0016491">
    <property type="term" value="F:oxidoreductase activity"/>
    <property type="evidence" value="ECO:0007669"/>
    <property type="project" value="UniProtKB-KW"/>
</dbReference>
<dbReference type="GO" id="GO:0051537">
    <property type="term" value="F:2 iron, 2 sulfur cluster binding"/>
    <property type="evidence" value="ECO:0007669"/>
    <property type="project" value="UniProtKB-KW"/>
</dbReference>
<evidence type="ECO:0000256" key="10">
    <source>
        <dbReference type="ARBA" id="ARBA00023004"/>
    </source>
</evidence>
<dbReference type="GO" id="GO:0050660">
    <property type="term" value="F:flavin adenine dinucleotide binding"/>
    <property type="evidence" value="ECO:0007669"/>
    <property type="project" value="TreeGrafter"/>
</dbReference>
<keyword evidence="16" id="KW-1185">Reference proteome</keyword>
<dbReference type="InterPro" id="IPR050415">
    <property type="entry name" value="MRET"/>
</dbReference>
<evidence type="ECO:0000256" key="1">
    <source>
        <dbReference type="ARBA" id="ARBA00001974"/>
    </source>
</evidence>
<feature type="domain" description="FAD-binding FR-type" evidence="14">
    <location>
        <begin position="211"/>
        <end position="309"/>
    </location>
</feature>
<keyword evidence="8 13" id="KW-1133">Transmembrane helix</keyword>
<dbReference type="Gene3D" id="2.40.30.10">
    <property type="entry name" value="Translation factors"/>
    <property type="match status" value="1"/>
</dbReference>
<dbReference type="InterPro" id="IPR017927">
    <property type="entry name" value="FAD-bd_FR_type"/>
</dbReference>
<evidence type="ECO:0000256" key="4">
    <source>
        <dbReference type="ARBA" id="ARBA00022692"/>
    </source>
</evidence>
<keyword evidence="12 13" id="KW-0472">Membrane</keyword>
<keyword evidence="4 13" id="KW-0812">Transmembrane</keyword>
<evidence type="ECO:0000259" key="14">
    <source>
        <dbReference type="PROSITE" id="PS51384"/>
    </source>
</evidence>
<gene>
    <name evidence="15" type="ORF">GPA21_00680</name>
</gene>
<evidence type="ECO:0000256" key="13">
    <source>
        <dbReference type="SAM" id="Phobius"/>
    </source>
</evidence>
<name>A0A972FA86_9RHOO</name>
<evidence type="ECO:0000256" key="12">
    <source>
        <dbReference type="ARBA" id="ARBA00023136"/>
    </source>
</evidence>
<keyword evidence="9" id="KW-0560">Oxidoreductase</keyword>
<dbReference type="PANTHER" id="PTHR47354:SF8">
    <property type="entry name" value="1,2-PHENYLACETYL-COA EPOXIDASE, SUBUNIT E"/>
    <property type="match status" value="1"/>
</dbReference>
<comment type="cofactor">
    <cofactor evidence="1">
        <name>FAD</name>
        <dbReference type="ChEBI" id="CHEBI:57692"/>
    </cofactor>
</comment>
<keyword evidence="7" id="KW-0274">FAD</keyword>
<comment type="caution">
    <text evidence="15">The sequence shown here is derived from an EMBL/GenBank/DDBJ whole genome shotgun (WGS) entry which is preliminary data.</text>
</comment>
<evidence type="ECO:0000256" key="9">
    <source>
        <dbReference type="ARBA" id="ARBA00023002"/>
    </source>
</evidence>
<evidence type="ECO:0000256" key="3">
    <source>
        <dbReference type="ARBA" id="ARBA00022630"/>
    </source>
</evidence>
<keyword evidence="3" id="KW-0285">Flavoprotein</keyword>
<feature type="transmembrane region" description="Helical" evidence="13">
    <location>
        <begin position="163"/>
        <end position="181"/>
    </location>
</feature>
<evidence type="ECO:0000256" key="5">
    <source>
        <dbReference type="ARBA" id="ARBA00022714"/>
    </source>
</evidence>
<dbReference type="EMBL" id="WTVM01000002">
    <property type="protein sequence ID" value="NMG01488.1"/>
    <property type="molecule type" value="Genomic_DNA"/>
</dbReference>